<dbReference type="PROSITE" id="PS00195">
    <property type="entry name" value="GLUTAREDOXIN_1"/>
    <property type="match status" value="1"/>
</dbReference>
<name>A0A9W7XQ91_9FUNG</name>
<reference evidence="7" key="1">
    <citation type="submission" date="2022-07" db="EMBL/GenBank/DDBJ databases">
        <title>Phylogenomic reconstructions and comparative analyses of Kickxellomycotina fungi.</title>
        <authorList>
            <person name="Reynolds N.K."/>
            <person name="Stajich J.E."/>
            <person name="Barry K."/>
            <person name="Grigoriev I.V."/>
            <person name="Crous P."/>
            <person name="Smith M.E."/>
        </authorList>
    </citation>
    <scope>NUCLEOTIDE SEQUENCE</scope>
    <source>
        <strain evidence="7">NBRC 105413</strain>
    </source>
</reference>
<dbReference type="InterPro" id="IPR011899">
    <property type="entry name" value="Glutaredoxin_euk/vir"/>
</dbReference>
<dbReference type="PROSITE" id="PS51354">
    <property type="entry name" value="GLUTAREDOXIN_2"/>
    <property type="match status" value="1"/>
</dbReference>
<dbReference type="FunFam" id="3.40.30.10:FF:000093">
    <property type="entry name" value="Glutaredoxin 2"/>
    <property type="match status" value="1"/>
</dbReference>
<dbReference type="GO" id="GO:0034599">
    <property type="term" value="P:cellular response to oxidative stress"/>
    <property type="evidence" value="ECO:0007669"/>
    <property type="project" value="TreeGrafter"/>
</dbReference>
<dbReference type="Proteomes" id="UP001145021">
    <property type="component" value="Unassembled WGS sequence"/>
</dbReference>
<dbReference type="InterPro" id="IPR011767">
    <property type="entry name" value="GLR_AS"/>
</dbReference>
<dbReference type="InterPro" id="IPR036249">
    <property type="entry name" value="Thioredoxin-like_sf"/>
</dbReference>
<dbReference type="EMBL" id="JANBOH010000018">
    <property type="protein sequence ID" value="KAJ1647859.1"/>
    <property type="molecule type" value="Genomic_DNA"/>
</dbReference>
<dbReference type="SUPFAM" id="SSF52833">
    <property type="entry name" value="Thioredoxin-like"/>
    <property type="match status" value="1"/>
</dbReference>
<feature type="compositionally biased region" description="Polar residues" evidence="5">
    <location>
        <begin position="116"/>
        <end position="138"/>
    </location>
</feature>
<dbReference type="AlphaFoldDB" id="A0A9W7XQ91"/>
<keyword evidence="4" id="KW-0676">Redox-active center</keyword>
<dbReference type="PANTHER" id="PTHR45694">
    <property type="entry name" value="GLUTAREDOXIN 2"/>
    <property type="match status" value="1"/>
</dbReference>
<dbReference type="PANTHER" id="PTHR45694:SF18">
    <property type="entry name" value="GLUTAREDOXIN-1-RELATED"/>
    <property type="match status" value="1"/>
</dbReference>
<dbReference type="PRINTS" id="PR00160">
    <property type="entry name" value="GLUTAREDOXIN"/>
</dbReference>
<dbReference type="InterPro" id="IPR014025">
    <property type="entry name" value="Glutaredoxin_subgr"/>
</dbReference>
<keyword evidence="3" id="KW-1015">Disulfide bond</keyword>
<accession>A0A9W7XQ91</accession>
<keyword evidence="1" id="KW-0813">Transport</keyword>
<dbReference type="Gene3D" id="3.40.30.10">
    <property type="entry name" value="Glutaredoxin"/>
    <property type="match status" value="1"/>
</dbReference>
<evidence type="ECO:0000313" key="8">
    <source>
        <dbReference type="Proteomes" id="UP001145021"/>
    </source>
</evidence>
<dbReference type="InterPro" id="IPR002109">
    <property type="entry name" value="Glutaredoxin"/>
</dbReference>
<dbReference type="GO" id="GO:0004362">
    <property type="term" value="F:glutathione-disulfide reductase (NADPH) activity"/>
    <property type="evidence" value="ECO:0007669"/>
    <property type="project" value="UniProtKB-ARBA"/>
</dbReference>
<dbReference type="GO" id="GO:0005801">
    <property type="term" value="C:cis-Golgi network"/>
    <property type="evidence" value="ECO:0007669"/>
    <property type="project" value="UniProtKB-ARBA"/>
</dbReference>
<gene>
    <name evidence="7" type="primary">TTR1</name>
    <name evidence="7" type="ORF">LPJ64_000824</name>
</gene>
<evidence type="ECO:0000256" key="2">
    <source>
        <dbReference type="ARBA" id="ARBA00022982"/>
    </source>
</evidence>
<evidence type="ECO:0000256" key="5">
    <source>
        <dbReference type="SAM" id="MobiDB-lite"/>
    </source>
</evidence>
<feature type="region of interest" description="Disordered" evidence="5">
    <location>
        <begin position="116"/>
        <end position="149"/>
    </location>
</feature>
<feature type="domain" description="Glutaredoxin" evidence="6">
    <location>
        <begin position="33"/>
        <end position="95"/>
    </location>
</feature>
<dbReference type="CDD" id="cd03419">
    <property type="entry name" value="GRX_GRXh_1_2_like"/>
    <property type="match status" value="1"/>
</dbReference>
<evidence type="ECO:0000256" key="3">
    <source>
        <dbReference type="ARBA" id="ARBA00023157"/>
    </source>
</evidence>
<dbReference type="NCBIfam" id="TIGR02180">
    <property type="entry name" value="GRX_euk"/>
    <property type="match status" value="1"/>
</dbReference>
<evidence type="ECO:0000256" key="1">
    <source>
        <dbReference type="ARBA" id="ARBA00022448"/>
    </source>
</evidence>
<dbReference type="Pfam" id="PF00462">
    <property type="entry name" value="Glutaredoxin"/>
    <property type="match status" value="1"/>
</dbReference>
<evidence type="ECO:0000313" key="7">
    <source>
        <dbReference type="EMBL" id="KAJ1647859.1"/>
    </source>
</evidence>
<comment type="caution">
    <text evidence="7">The sequence shown here is derived from an EMBL/GenBank/DDBJ whole genome shotgun (WGS) entry which is preliminary data.</text>
</comment>
<organism evidence="7 8">
    <name type="scientific">Coemansia asiatica</name>
    <dbReference type="NCBI Taxonomy" id="1052880"/>
    <lineage>
        <taxon>Eukaryota</taxon>
        <taxon>Fungi</taxon>
        <taxon>Fungi incertae sedis</taxon>
        <taxon>Zoopagomycota</taxon>
        <taxon>Kickxellomycotina</taxon>
        <taxon>Kickxellomycetes</taxon>
        <taxon>Kickxellales</taxon>
        <taxon>Kickxellaceae</taxon>
        <taxon>Coemansia</taxon>
    </lineage>
</organism>
<keyword evidence="8" id="KW-1185">Reference proteome</keyword>
<evidence type="ECO:0000256" key="4">
    <source>
        <dbReference type="ARBA" id="ARBA00023284"/>
    </source>
</evidence>
<sequence length="149" mass="15700">MGSALSAATSSVNPAEMTAASKLARALIKDNAVMVFSKSYCPFCQHAKSALKENKIAFEAIELDQRKDGGAIQDALQTITGQRTVPNIFANGYHIGGCDDTLAALKSKEFQKKLNNTTKGPFAVETSSDVSKPSTSTEPAAASTDKAQL</sequence>
<dbReference type="GO" id="GO:0005796">
    <property type="term" value="C:Golgi lumen"/>
    <property type="evidence" value="ECO:0007669"/>
    <property type="project" value="UniProtKB-ARBA"/>
</dbReference>
<evidence type="ECO:0000259" key="6">
    <source>
        <dbReference type="Pfam" id="PF00462"/>
    </source>
</evidence>
<keyword evidence="2" id="KW-0249">Electron transport</keyword>
<protein>
    <submittedName>
        <fullName evidence="7">Glutaredoxin</fullName>
    </submittedName>
</protein>
<proteinExistence type="predicted"/>